<gene>
    <name evidence="1" type="ORF">SLEP1_g24106</name>
</gene>
<accession>A0AAV5JEI5</accession>
<organism evidence="1 2">
    <name type="scientific">Rubroshorea leprosula</name>
    <dbReference type="NCBI Taxonomy" id="152421"/>
    <lineage>
        <taxon>Eukaryota</taxon>
        <taxon>Viridiplantae</taxon>
        <taxon>Streptophyta</taxon>
        <taxon>Embryophyta</taxon>
        <taxon>Tracheophyta</taxon>
        <taxon>Spermatophyta</taxon>
        <taxon>Magnoliopsida</taxon>
        <taxon>eudicotyledons</taxon>
        <taxon>Gunneridae</taxon>
        <taxon>Pentapetalae</taxon>
        <taxon>rosids</taxon>
        <taxon>malvids</taxon>
        <taxon>Malvales</taxon>
        <taxon>Dipterocarpaceae</taxon>
        <taxon>Rubroshorea</taxon>
    </lineage>
</organism>
<name>A0AAV5JEI5_9ROSI</name>
<reference evidence="1 2" key="1">
    <citation type="journal article" date="2021" name="Commun. Biol.">
        <title>The genome of Shorea leprosula (Dipterocarpaceae) highlights the ecological relevance of drought in aseasonal tropical rainforests.</title>
        <authorList>
            <person name="Ng K.K.S."/>
            <person name="Kobayashi M.J."/>
            <person name="Fawcett J.A."/>
            <person name="Hatakeyama M."/>
            <person name="Paape T."/>
            <person name="Ng C.H."/>
            <person name="Ang C.C."/>
            <person name="Tnah L.H."/>
            <person name="Lee C.T."/>
            <person name="Nishiyama T."/>
            <person name="Sese J."/>
            <person name="O'Brien M.J."/>
            <person name="Copetti D."/>
            <person name="Mohd Noor M.I."/>
            <person name="Ong R.C."/>
            <person name="Putra M."/>
            <person name="Sireger I.Z."/>
            <person name="Indrioko S."/>
            <person name="Kosugi Y."/>
            <person name="Izuno A."/>
            <person name="Isagi Y."/>
            <person name="Lee S.L."/>
            <person name="Shimizu K.K."/>
        </authorList>
    </citation>
    <scope>NUCLEOTIDE SEQUENCE [LARGE SCALE GENOMIC DNA]</scope>
    <source>
        <strain evidence="1">214</strain>
    </source>
</reference>
<comment type="caution">
    <text evidence="1">The sequence shown here is derived from an EMBL/GenBank/DDBJ whole genome shotgun (WGS) entry which is preliminary data.</text>
</comment>
<sequence>MSHLPFSWSGCPGSLGFTSCDCSSLVSVIRRCGMFPFNTTPCVVHCTVMTHNHSLLLGPKLAATLLGCTHGLGLQQANSLPYVAH</sequence>
<protein>
    <submittedName>
        <fullName evidence="1">Uncharacterized protein</fullName>
    </submittedName>
</protein>
<evidence type="ECO:0000313" key="2">
    <source>
        <dbReference type="Proteomes" id="UP001054252"/>
    </source>
</evidence>
<keyword evidence="2" id="KW-1185">Reference proteome</keyword>
<proteinExistence type="predicted"/>
<dbReference type="Proteomes" id="UP001054252">
    <property type="component" value="Unassembled WGS sequence"/>
</dbReference>
<dbReference type="AlphaFoldDB" id="A0AAV5JEI5"/>
<evidence type="ECO:0000313" key="1">
    <source>
        <dbReference type="EMBL" id="GKV13028.1"/>
    </source>
</evidence>
<dbReference type="EMBL" id="BPVZ01000037">
    <property type="protein sequence ID" value="GKV13028.1"/>
    <property type="molecule type" value="Genomic_DNA"/>
</dbReference>